<reference evidence="4 5" key="1">
    <citation type="journal article" date="2017" name="Antonie Van Leeuwenhoek">
        <title>Rhizobium rhizosphaerae sp. nov., a novel species isolated from rice rhizosphere.</title>
        <authorList>
            <person name="Zhao J.J."/>
            <person name="Zhang J."/>
            <person name="Zhang R.J."/>
            <person name="Zhang C.W."/>
            <person name="Yin H.Q."/>
            <person name="Zhang X.X."/>
        </authorList>
    </citation>
    <scope>NUCLEOTIDE SEQUENCE [LARGE SCALE GENOMIC DNA]</scope>
    <source>
        <strain evidence="4 5">BSs20135</strain>
    </source>
</reference>
<dbReference type="PANTHER" id="PTHR32071">
    <property type="entry name" value="TRANSCRIPTIONAL REGULATORY PROTEIN"/>
    <property type="match status" value="1"/>
</dbReference>
<evidence type="ECO:0000313" key="5">
    <source>
        <dbReference type="Proteomes" id="UP000006327"/>
    </source>
</evidence>
<feature type="domain" description="Sigma-54 factor interaction" evidence="3">
    <location>
        <begin position="142"/>
        <end position="367"/>
    </location>
</feature>
<dbReference type="SUPFAM" id="SSF46689">
    <property type="entry name" value="Homeodomain-like"/>
    <property type="match status" value="1"/>
</dbReference>
<evidence type="ECO:0000313" key="4">
    <source>
        <dbReference type="EMBL" id="GAC19339.1"/>
    </source>
</evidence>
<dbReference type="SUPFAM" id="SSF55785">
    <property type="entry name" value="PYP-like sensor domain (PAS domain)"/>
    <property type="match status" value="1"/>
</dbReference>
<dbReference type="STRING" id="493475.GARC_2373"/>
<dbReference type="InterPro" id="IPR013656">
    <property type="entry name" value="PAS_4"/>
</dbReference>
<keyword evidence="5" id="KW-1185">Reference proteome</keyword>
<dbReference type="SUPFAM" id="SSF52540">
    <property type="entry name" value="P-loop containing nucleoside triphosphate hydrolases"/>
    <property type="match status" value="1"/>
</dbReference>
<dbReference type="Pfam" id="PF08448">
    <property type="entry name" value="PAS_4"/>
    <property type="match status" value="1"/>
</dbReference>
<dbReference type="EMBL" id="BAEO01000029">
    <property type="protein sequence ID" value="GAC19339.1"/>
    <property type="molecule type" value="Genomic_DNA"/>
</dbReference>
<dbReference type="eggNOG" id="COG2204">
    <property type="taxonomic scope" value="Bacteria"/>
</dbReference>
<proteinExistence type="predicted"/>
<dbReference type="InterPro" id="IPR025662">
    <property type="entry name" value="Sigma_54_int_dom_ATP-bd_1"/>
</dbReference>
<organism evidence="4 5">
    <name type="scientific">Paraglaciecola arctica BSs20135</name>
    <dbReference type="NCBI Taxonomy" id="493475"/>
    <lineage>
        <taxon>Bacteria</taxon>
        <taxon>Pseudomonadati</taxon>
        <taxon>Pseudomonadota</taxon>
        <taxon>Gammaproteobacteria</taxon>
        <taxon>Alteromonadales</taxon>
        <taxon>Alteromonadaceae</taxon>
        <taxon>Paraglaciecola</taxon>
    </lineage>
</organism>
<dbReference type="Gene3D" id="3.30.450.20">
    <property type="entry name" value="PAS domain"/>
    <property type="match status" value="1"/>
</dbReference>
<dbReference type="GO" id="GO:0005524">
    <property type="term" value="F:ATP binding"/>
    <property type="evidence" value="ECO:0007669"/>
    <property type="project" value="UniProtKB-KW"/>
</dbReference>
<dbReference type="InterPro" id="IPR027417">
    <property type="entry name" value="P-loop_NTPase"/>
</dbReference>
<dbReference type="InterPro" id="IPR003593">
    <property type="entry name" value="AAA+_ATPase"/>
</dbReference>
<dbReference type="Pfam" id="PF25601">
    <property type="entry name" value="AAA_lid_14"/>
    <property type="match status" value="1"/>
</dbReference>
<dbReference type="Proteomes" id="UP000006327">
    <property type="component" value="Unassembled WGS sequence"/>
</dbReference>
<dbReference type="PROSITE" id="PS50045">
    <property type="entry name" value="SIGMA54_INTERACT_4"/>
    <property type="match status" value="1"/>
</dbReference>
<dbReference type="Gene3D" id="1.10.8.60">
    <property type="match status" value="1"/>
</dbReference>
<dbReference type="Gene3D" id="3.40.50.300">
    <property type="entry name" value="P-loop containing nucleotide triphosphate hydrolases"/>
    <property type="match status" value="1"/>
</dbReference>
<evidence type="ECO:0000256" key="1">
    <source>
        <dbReference type="ARBA" id="ARBA00022741"/>
    </source>
</evidence>
<dbReference type="Gene3D" id="1.10.10.60">
    <property type="entry name" value="Homeodomain-like"/>
    <property type="match status" value="1"/>
</dbReference>
<dbReference type="InterPro" id="IPR058031">
    <property type="entry name" value="AAA_lid_NorR"/>
</dbReference>
<sequence>MSIMTIMTIKEPSLNITVIQSMINAIDKPAIFITPDYVIQAVNQAYKETYKSKVVVGKSKCHEISHKNPKPCDKYGEDCPLQQCISSKRAVSVVHVHATGEGKSYCDILMKPIIDEDGNTLGFLEILDKINYASSESEKGKMIGSSSAFKSMLNKINRAAQSKIAVLLQGETGSGKELVAQAIHDASPRNEKPFVVIECTGLSESLFESELFGYEKGAFTGAINSKKGLIEVANSGTVFFDEIGDVPLNMQVKLLRLLETQSFRAVGGLKQKRSDFRLVCATHKNLLDLVEKGEFRQDLYYRIAGFPIMLPSLKERAKDIPELVRHFLKHSEHQNKKFSENALDKLCGYAFPGNIRELISIIEQSVLLANEDIIHANDLPDVVRQLTDTSNSADEKIHSLDEVERTYLTKLCNEFTGTPDELASLLNVSTRTLYRKLHRFGLKLA</sequence>
<name>K6XFE3_9ALTE</name>
<dbReference type="GO" id="GO:0006355">
    <property type="term" value="P:regulation of DNA-templated transcription"/>
    <property type="evidence" value="ECO:0007669"/>
    <property type="project" value="InterPro"/>
</dbReference>
<dbReference type="InterPro" id="IPR009057">
    <property type="entry name" value="Homeodomain-like_sf"/>
</dbReference>
<dbReference type="AlphaFoldDB" id="K6XFE3"/>
<dbReference type="InterPro" id="IPR035965">
    <property type="entry name" value="PAS-like_dom_sf"/>
</dbReference>
<comment type="caution">
    <text evidence="4">The sequence shown here is derived from an EMBL/GenBank/DDBJ whole genome shotgun (WGS) entry which is preliminary data.</text>
</comment>
<dbReference type="PROSITE" id="PS00675">
    <property type="entry name" value="SIGMA54_INTERACT_1"/>
    <property type="match status" value="1"/>
</dbReference>
<protein>
    <submittedName>
        <fullName evidence="4">Sigma-54 dependent transcriptional regulator</fullName>
    </submittedName>
</protein>
<dbReference type="CDD" id="cd00009">
    <property type="entry name" value="AAA"/>
    <property type="match status" value="1"/>
</dbReference>
<keyword evidence="1" id="KW-0547">Nucleotide-binding</keyword>
<dbReference type="FunFam" id="3.40.50.300:FF:000006">
    <property type="entry name" value="DNA-binding transcriptional regulator NtrC"/>
    <property type="match status" value="1"/>
</dbReference>
<dbReference type="Pfam" id="PF00158">
    <property type="entry name" value="Sigma54_activat"/>
    <property type="match status" value="1"/>
</dbReference>
<evidence type="ECO:0000256" key="2">
    <source>
        <dbReference type="ARBA" id="ARBA00022840"/>
    </source>
</evidence>
<accession>K6XFE3</accession>
<evidence type="ECO:0000259" key="3">
    <source>
        <dbReference type="PROSITE" id="PS50045"/>
    </source>
</evidence>
<dbReference type="SMART" id="SM00382">
    <property type="entry name" value="AAA"/>
    <property type="match status" value="1"/>
</dbReference>
<keyword evidence="2" id="KW-0067">ATP-binding</keyword>
<dbReference type="InterPro" id="IPR002078">
    <property type="entry name" value="Sigma_54_int"/>
</dbReference>
<gene>
    <name evidence="4" type="ORF">GARC_2373</name>
</gene>